<feature type="region of interest" description="Disordered" evidence="1">
    <location>
        <begin position="233"/>
        <end position="356"/>
    </location>
</feature>
<feature type="compositionally biased region" description="Basic and acidic residues" evidence="1">
    <location>
        <begin position="343"/>
        <end position="356"/>
    </location>
</feature>
<reference evidence="4" key="2">
    <citation type="submission" date="2013-07" db="EMBL/GenBank/DDBJ databases">
        <authorList>
            <consortium name="The Broad Institute Genome Sequencing Platform"/>
            <person name="Cuomo C."/>
            <person name="Litvintseva A."/>
            <person name="Chen Y."/>
            <person name="Heitman J."/>
            <person name="Sun S."/>
            <person name="Springer D."/>
            <person name="Dromer F."/>
            <person name="Young S.K."/>
            <person name="Zeng Q."/>
            <person name="Gargeya S."/>
            <person name="Fitzgerald M."/>
            <person name="Abouelleil A."/>
            <person name="Alvarado L."/>
            <person name="Berlin A.M."/>
            <person name="Chapman S.B."/>
            <person name="Dewar J."/>
            <person name="Goldberg J."/>
            <person name="Griggs A."/>
            <person name="Gujja S."/>
            <person name="Hansen M."/>
            <person name="Howarth C."/>
            <person name="Imamovic A."/>
            <person name="Larimer J."/>
            <person name="McCowan C."/>
            <person name="Murphy C."/>
            <person name="Pearson M."/>
            <person name="Priest M."/>
            <person name="Roberts A."/>
            <person name="Saif S."/>
            <person name="Shea T."/>
            <person name="Sykes S."/>
            <person name="Wortman J."/>
            <person name="Nusbaum C."/>
            <person name="Birren B."/>
        </authorList>
    </citation>
    <scope>NUCLEOTIDE SEQUENCE</scope>
    <source>
        <strain evidence="4">CBS 10117</strain>
    </source>
</reference>
<dbReference type="RefSeq" id="XP_018266684.1">
    <property type="nucleotide sequence ID" value="XM_018404030.1"/>
</dbReference>
<protein>
    <recommendedName>
        <fullName evidence="2">Ubiquitin-like domain-containing protein</fullName>
    </recommendedName>
</protein>
<dbReference type="CDD" id="cd17039">
    <property type="entry name" value="Ubl_ubiquitin_like"/>
    <property type="match status" value="1"/>
</dbReference>
<gene>
    <name evidence="3" type="ORF">I303_00659</name>
    <name evidence="4" type="ORF">I303_100655</name>
</gene>
<evidence type="ECO:0000259" key="2">
    <source>
        <dbReference type="PROSITE" id="PS50053"/>
    </source>
</evidence>
<dbReference type="InterPro" id="IPR000626">
    <property type="entry name" value="Ubiquitin-like_dom"/>
</dbReference>
<accession>A0A1A6AFI9</accession>
<organism evidence="3">
    <name type="scientific">Kwoniella dejecticola CBS 10117</name>
    <dbReference type="NCBI Taxonomy" id="1296121"/>
    <lineage>
        <taxon>Eukaryota</taxon>
        <taxon>Fungi</taxon>
        <taxon>Dikarya</taxon>
        <taxon>Basidiomycota</taxon>
        <taxon>Agaricomycotina</taxon>
        <taxon>Tremellomycetes</taxon>
        <taxon>Tremellales</taxon>
        <taxon>Cryptococcaceae</taxon>
        <taxon>Kwoniella</taxon>
    </lineage>
</organism>
<evidence type="ECO:0000256" key="1">
    <source>
        <dbReference type="SAM" id="MobiDB-lite"/>
    </source>
</evidence>
<dbReference type="SUPFAM" id="SSF54236">
    <property type="entry name" value="Ubiquitin-like"/>
    <property type="match status" value="1"/>
</dbReference>
<evidence type="ECO:0000313" key="5">
    <source>
        <dbReference type="Proteomes" id="UP000078595"/>
    </source>
</evidence>
<dbReference type="VEuPathDB" id="FungiDB:I303_00659"/>
<dbReference type="Proteomes" id="UP000078595">
    <property type="component" value="Chromosome 1"/>
</dbReference>
<name>A0A1A6AFI9_9TREE</name>
<dbReference type="OrthoDB" id="2565272at2759"/>
<dbReference type="EMBL" id="CP144530">
    <property type="protein sequence ID" value="WWC58120.1"/>
    <property type="molecule type" value="Genomic_DNA"/>
</dbReference>
<feature type="compositionally biased region" description="Polar residues" evidence="1">
    <location>
        <begin position="283"/>
        <end position="294"/>
    </location>
</feature>
<evidence type="ECO:0000313" key="3">
    <source>
        <dbReference type="EMBL" id="OBR88842.1"/>
    </source>
</evidence>
<dbReference type="Gene3D" id="3.10.20.90">
    <property type="entry name" value="Phosphatidylinositol 3-kinase Catalytic Subunit, Chain A, domain 1"/>
    <property type="match status" value="1"/>
</dbReference>
<keyword evidence="5" id="KW-1185">Reference proteome</keyword>
<dbReference type="KEGG" id="kdj:28964358"/>
<feature type="compositionally biased region" description="Polar residues" evidence="1">
    <location>
        <begin position="262"/>
        <end position="276"/>
    </location>
</feature>
<feature type="domain" description="Ubiquitin-like" evidence="2">
    <location>
        <begin position="7"/>
        <end position="77"/>
    </location>
</feature>
<dbReference type="PROSITE" id="PS50053">
    <property type="entry name" value="UBIQUITIN_2"/>
    <property type="match status" value="1"/>
</dbReference>
<reference evidence="4" key="3">
    <citation type="submission" date="2024-02" db="EMBL/GenBank/DDBJ databases">
        <title>Comparative genomics of Cryptococcus and Kwoniella reveals pathogenesis evolution and contrasting modes of karyotype evolution via chromosome fusion or intercentromeric recombination.</title>
        <authorList>
            <person name="Coelho M.A."/>
            <person name="David-Palma M."/>
            <person name="Shea T."/>
            <person name="Bowers K."/>
            <person name="McGinley-Smith S."/>
            <person name="Mohammad A.W."/>
            <person name="Gnirke A."/>
            <person name="Yurkov A.M."/>
            <person name="Nowrousian M."/>
            <person name="Sun S."/>
            <person name="Cuomo C.A."/>
            <person name="Heitman J."/>
        </authorList>
    </citation>
    <scope>NUCLEOTIDE SEQUENCE</scope>
    <source>
        <strain evidence="4">CBS 10117</strain>
    </source>
</reference>
<dbReference type="InterPro" id="IPR029071">
    <property type="entry name" value="Ubiquitin-like_domsf"/>
</dbReference>
<proteinExistence type="predicted"/>
<evidence type="ECO:0000313" key="4">
    <source>
        <dbReference type="EMBL" id="WWC58120.1"/>
    </source>
</evidence>
<feature type="compositionally biased region" description="Low complexity" evidence="1">
    <location>
        <begin position="307"/>
        <end position="322"/>
    </location>
</feature>
<sequence>MRAGKKMMIFVGTEYQGGRQFHVSLRPAATTEELVQAISAHESIPPQSFIVQHPSISLLPSSPLVSQGIKEYSTVHLYRLEDLRQKELKRKNDQKEEIERRGRYISKKDGKEKLRRRTRKALMEHKQEMRLAARGEGQVPCYRELDNIAREYGDLTVSASISTTMIPSTSASTSSSTLASTSTSTSASASASASALTSMVQHVGAYAYTSMYTHRGESNSSTGKKRKIEKSLLTSTPLERGISQDIWSDPTPITPSDRVPSTPASSEQNRFPQAKSSMPAHNLSCSTSITSPIQSEHHSAHSPRTGSTTSAHSHSHSPSTSAIDKRRSSEVPPTPDSATDPRQSPEPRPKRPWEER</sequence>
<reference evidence="3" key="1">
    <citation type="submission" date="2013-07" db="EMBL/GenBank/DDBJ databases">
        <title>The Genome Sequence of Cryptococcus dejecticola CBS10117.</title>
        <authorList>
            <consortium name="The Broad Institute Genome Sequencing Platform"/>
            <person name="Cuomo C."/>
            <person name="Litvintseva A."/>
            <person name="Chen Y."/>
            <person name="Heitman J."/>
            <person name="Sun S."/>
            <person name="Springer D."/>
            <person name="Dromer F."/>
            <person name="Young S.K."/>
            <person name="Zeng Q."/>
            <person name="Gargeya S."/>
            <person name="Fitzgerald M."/>
            <person name="Abouelleil A."/>
            <person name="Alvarado L."/>
            <person name="Berlin A.M."/>
            <person name="Chapman S.B."/>
            <person name="Dewar J."/>
            <person name="Goldberg J."/>
            <person name="Griggs A."/>
            <person name="Gujja S."/>
            <person name="Hansen M."/>
            <person name="Howarth C."/>
            <person name="Imamovic A."/>
            <person name="Larimer J."/>
            <person name="McCowan C."/>
            <person name="Murphy C."/>
            <person name="Pearson M."/>
            <person name="Priest M."/>
            <person name="Roberts A."/>
            <person name="Saif S."/>
            <person name="Shea T."/>
            <person name="Sykes S."/>
            <person name="Wortman J."/>
            <person name="Nusbaum C."/>
            <person name="Birren B."/>
        </authorList>
    </citation>
    <scope>NUCLEOTIDE SEQUENCE [LARGE SCALE GENOMIC DNA]</scope>
    <source>
        <strain evidence="3">CBS 10117</strain>
    </source>
</reference>
<dbReference type="EMBL" id="KI894027">
    <property type="protein sequence ID" value="OBR88842.1"/>
    <property type="molecule type" value="Genomic_DNA"/>
</dbReference>
<dbReference type="GeneID" id="28964358"/>
<dbReference type="AlphaFoldDB" id="A0A1A6AFI9"/>